<dbReference type="NCBIfam" id="TIGR04336">
    <property type="entry name" value="AmmeMemoSam_B"/>
    <property type="match status" value="1"/>
</dbReference>
<dbReference type="CDD" id="cd07361">
    <property type="entry name" value="MEMO_like"/>
    <property type="match status" value="1"/>
</dbReference>
<dbReference type="OrthoDB" id="9782820at2"/>
<sequence length="271" mass="29115">MKQIRPAAVAGAFYTGDPRSLASEVAAMLEEAEQHMEKSATLPKAVIVPHAGYIYSGPVAASAYALLEQGRNIYRRVVLLGPVHRVPVHGLALPSTEGFATPLGVVPLDLDAMAKIAGLPQVVEYDAAHALEHSLEVQLPFLQAVLDDFKLVPLAVGDVTPQEVAEVLERLWGGPETLIVISSDLSHFLTYREAQQIDSTTAQAILDLRWPVSHEQACGGTPVNGLLLAAQHHHLKPRLLNLRNSGDTAGDRSRVVGYGAFAFTEEHAGVH</sequence>
<protein>
    <recommendedName>
        <fullName evidence="2">MEMO1 family protein SCD_n01758</fullName>
    </recommendedName>
</protein>
<evidence type="ECO:0000256" key="2">
    <source>
        <dbReference type="HAMAP-Rule" id="MF_00055"/>
    </source>
</evidence>
<dbReference type="PANTHER" id="PTHR11060:SF0">
    <property type="entry name" value="PROTEIN MEMO1"/>
    <property type="match status" value="1"/>
</dbReference>
<dbReference type="EMBL" id="AP013066">
    <property type="protein sequence ID" value="BAN35573.1"/>
    <property type="molecule type" value="Genomic_DNA"/>
</dbReference>
<dbReference type="eggNOG" id="COG1355">
    <property type="taxonomic scope" value="Bacteria"/>
</dbReference>
<dbReference type="HAMAP" id="MF_00055">
    <property type="entry name" value="MEMO1"/>
    <property type="match status" value="1"/>
</dbReference>
<dbReference type="PANTHER" id="PTHR11060">
    <property type="entry name" value="PROTEIN MEMO1"/>
    <property type="match status" value="1"/>
</dbReference>
<dbReference type="InterPro" id="IPR002737">
    <property type="entry name" value="MEMO1_fam"/>
</dbReference>
<reference evidence="3 4" key="1">
    <citation type="journal article" date="2012" name="Appl. Environ. Microbiol.">
        <title>Draft genome sequence of a psychrotolerant sulfur-oxidizing bacterium, Sulfuricella denitrificans skB26, and proteomic insights into cold adaptation.</title>
        <authorList>
            <person name="Watanabe T."/>
            <person name="Kojima H."/>
            <person name="Fukui M."/>
        </authorList>
    </citation>
    <scope>NUCLEOTIDE SEQUENCE [LARGE SCALE GENOMIC DNA]</scope>
    <source>
        <strain evidence="4">skB26</strain>
    </source>
</reference>
<evidence type="ECO:0000256" key="1">
    <source>
        <dbReference type="ARBA" id="ARBA00006315"/>
    </source>
</evidence>
<dbReference type="RefSeq" id="WP_009204765.1">
    <property type="nucleotide sequence ID" value="NC_022357.1"/>
</dbReference>
<organism evidence="3 4">
    <name type="scientific">Sulfuricella denitrificans (strain DSM 22764 / NBRC 105220 / skB26)</name>
    <dbReference type="NCBI Taxonomy" id="1163617"/>
    <lineage>
        <taxon>Bacteria</taxon>
        <taxon>Pseudomonadati</taxon>
        <taxon>Pseudomonadota</taxon>
        <taxon>Betaproteobacteria</taxon>
        <taxon>Nitrosomonadales</taxon>
        <taxon>Sulfuricellaceae</taxon>
        <taxon>Sulfuricella</taxon>
    </lineage>
</organism>
<keyword evidence="4" id="KW-1185">Reference proteome</keyword>
<proteinExistence type="inferred from homology"/>
<evidence type="ECO:0000313" key="3">
    <source>
        <dbReference type="EMBL" id="BAN35573.1"/>
    </source>
</evidence>
<dbReference type="STRING" id="1163617.SCD_n01758"/>
<dbReference type="Pfam" id="PF01875">
    <property type="entry name" value="Memo"/>
    <property type="match status" value="1"/>
</dbReference>
<comment type="similarity">
    <text evidence="1 2">Belongs to the MEMO1 family.</text>
</comment>
<dbReference type="AlphaFoldDB" id="S6ACH0"/>
<dbReference type="Gene3D" id="3.40.830.10">
    <property type="entry name" value="LigB-like"/>
    <property type="match status" value="1"/>
</dbReference>
<dbReference type="KEGG" id="sdr:SCD_n01758"/>
<gene>
    <name evidence="3" type="ORF">SCD_n01758</name>
</gene>
<evidence type="ECO:0000313" key="4">
    <source>
        <dbReference type="Proteomes" id="UP000015559"/>
    </source>
</evidence>
<dbReference type="Proteomes" id="UP000015559">
    <property type="component" value="Chromosome"/>
</dbReference>
<name>S6ACH0_SULDS</name>
<dbReference type="HOGENOM" id="CLU_038085_2_0_4"/>
<accession>S6ACH0</accession>